<evidence type="ECO:0000259" key="2">
    <source>
        <dbReference type="Pfam" id="PF00326"/>
    </source>
</evidence>
<reference evidence="5" key="1">
    <citation type="journal article" date="2014" name="FEMS Microbiol. Lett.">
        <title>Draft Genomic DNA Sequence of the Facultatively Methylotrophic Bacterium Acidomonas methanolica type strain MB58.</title>
        <authorList>
            <person name="Higashiura N."/>
            <person name="Hadano H."/>
            <person name="Hirakawa H."/>
            <person name="Matsutani M."/>
            <person name="Takabe S."/>
            <person name="Matsushita K."/>
            <person name="Azuma Y."/>
        </authorList>
    </citation>
    <scope>NUCLEOTIDE SEQUENCE [LARGE SCALE GENOMIC DNA]</scope>
    <source>
        <strain evidence="5">MB58</strain>
    </source>
</reference>
<accession>A0A023D4Z8</accession>
<gene>
    <name evidence="4" type="ORF">Amme_038_135</name>
</gene>
<evidence type="ECO:0000313" key="4">
    <source>
        <dbReference type="EMBL" id="GAJ28886.1"/>
    </source>
</evidence>
<dbReference type="Gene3D" id="2.140.10.30">
    <property type="entry name" value="Dipeptidylpeptidase IV, N-terminal domain"/>
    <property type="match status" value="1"/>
</dbReference>
<dbReference type="InterPro" id="IPR029058">
    <property type="entry name" value="AB_hydrolase_fold"/>
</dbReference>
<comment type="caution">
    <text evidence="4">The sequence shown here is derived from an EMBL/GenBank/DDBJ whole genome shotgun (WGS) entry which is preliminary data.</text>
</comment>
<dbReference type="Pfam" id="PF00326">
    <property type="entry name" value="Peptidase_S9"/>
    <property type="match status" value="1"/>
</dbReference>
<dbReference type="InterPro" id="IPR050278">
    <property type="entry name" value="Serine_Prot_S9B/DPPIV"/>
</dbReference>
<dbReference type="Proteomes" id="UP000019760">
    <property type="component" value="Unassembled WGS sequence"/>
</dbReference>
<feature type="signal peptide" evidence="1">
    <location>
        <begin position="1"/>
        <end position="28"/>
    </location>
</feature>
<dbReference type="Gene3D" id="3.40.50.1820">
    <property type="entry name" value="alpha/beta hydrolase"/>
    <property type="match status" value="1"/>
</dbReference>
<dbReference type="InterPro" id="IPR002469">
    <property type="entry name" value="Peptidase_S9B_N"/>
</dbReference>
<dbReference type="PANTHER" id="PTHR11731:SF193">
    <property type="entry name" value="DIPEPTIDYL PEPTIDASE 9"/>
    <property type="match status" value="1"/>
</dbReference>
<dbReference type="SUPFAM" id="SSF53474">
    <property type="entry name" value="alpha/beta-Hydrolases"/>
    <property type="match status" value="1"/>
</dbReference>
<keyword evidence="5" id="KW-1185">Reference proteome</keyword>
<dbReference type="GO" id="GO:0006508">
    <property type="term" value="P:proteolysis"/>
    <property type="evidence" value="ECO:0007669"/>
    <property type="project" value="InterPro"/>
</dbReference>
<feature type="chain" id="PRO_5030001375" evidence="1">
    <location>
        <begin position="29"/>
        <end position="733"/>
    </location>
</feature>
<dbReference type="Pfam" id="PF00930">
    <property type="entry name" value="DPPIV_N"/>
    <property type="match status" value="1"/>
</dbReference>
<dbReference type="EMBL" id="BAND01000038">
    <property type="protein sequence ID" value="GAJ28886.1"/>
    <property type="molecule type" value="Genomic_DNA"/>
</dbReference>
<dbReference type="GO" id="GO:0008239">
    <property type="term" value="F:dipeptidyl-peptidase activity"/>
    <property type="evidence" value="ECO:0007669"/>
    <property type="project" value="TreeGrafter"/>
</dbReference>
<protein>
    <submittedName>
        <fullName evidence="4">Dipeptidyl-peptidase IV</fullName>
    </submittedName>
</protein>
<organism evidence="4 5">
    <name type="scientific">Acidomonas methanolica NBRC 104435</name>
    <dbReference type="NCBI Taxonomy" id="1231351"/>
    <lineage>
        <taxon>Bacteria</taxon>
        <taxon>Pseudomonadati</taxon>
        <taxon>Pseudomonadota</taxon>
        <taxon>Alphaproteobacteria</taxon>
        <taxon>Acetobacterales</taxon>
        <taxon>Acetobacteraceae</taxon>
        <taxon>Acidomonas</taxon>
    </lineage>
</organism>
<evidence type="ECO:0000259" key="3">
    <source>
        <dbReference type="Pfam" id="PF00930"/>
    </source>
</evidence>
<dbReference type="SUPFAM" id="SSF82171">
    <property type="entry name" value="DPP6 N-terminal domain-like"/>
    <property type="match status" value="1"/>
</dbReference>
<dbReference type="AlphaFoldDB" id="A0A023D4Z8"/>
<evidence type="ECO:0000313" key="5">
    <source>
        <dbReference type="Proteomes" id="UP000019760"/>
    </source>
</evidence>
<dbReference type="PANTHER" id="PTHR11731">
    <property type="entry name" value="PROTEASE FAMILY S9B,C DIPEPTIDYL-PEPTIDASE IV-RELATED"/>
    <property type="match status" value="1"/>
</dbReference>
<feature type="domain" description="Dipeptidylpeptidase IV N-terminal" evidence="3">
    <location>
        <begin position="149"/>
        <end position="436"/>
    </location>
</feature>
<dbReference type="InterPro" id="IPR001375">
    <property type="entry name" value="Peptidase_S9_cat"/>
</dbReference>
<keyword evidence="1" id="KW-0732">Signal</keyword>
<dbReference type="RefSeq" id="WP_239641627.1">
    <property type="nucleotide sequence ID" value="NZ_BAND01000038.1"/>
</dbReference>
<sequence>MPPLSLRRLLAVGTLLLAAPAYSSSSPAAESCFSTLATTRNFSLGLPRAAVLTPDGRSVLFLRSFPRDTVLHLYRYDLTDGTTHELAAAGGDTPEHLSVEEKARRERARLSLSGITEFHAAPDGATLIAARGGQILRVPVADGAATPLPGSWTAPRLSPDGTRMAAVRDDDLYVVDLAGGATTRLTQGGSPDFTHGLAEFAAAEELERPDGAWWSPDGTTLLYEEADSRAVEKHYIANPATPQTPPIMFRYPRAGTNNARLRLGLVAAKGGETRWVDWDSTGFPYLGRVVWRKTGGLFLVVLNRAQTEERVLAVDPATGATRVVLTDTDPAWLNLTPVEHAGGLALPYALEDGRFLWAAQRGAHWQLELHRADGGIERVLTPQSLPYLALLDVDEAKGAAVIAADPSRIDTRILRLSLKDGAVTPLVTSPGRHLARFTKDLHGRFVDDANLADGTRAVTVRDAATGAVIATAPSVAEHRSFPVHAAFTRAGPLALDAVVIRPRNFTQGRRYPVILSVYGGPGVKLVNDTPATYAPEQCLADHGYIVVSMDGRGTPERDHDFERAIKNDLIDLPLQDQIDGLKSLGARIPEMDLSRAGVYGWSFGGYFTAMAVLRRPDVFATGVAGAPPVDFADYDTAYTERYLGTPQADPEGYRRSNVLTYAEHLSRPLLLLHGLTDDNVYFENTMKLTQALLRAGKPYDLMLLPGTHMLADPVLRARVDEARAAWFARVLHP</sequence>
<name>A0A023D4Z8_ACIMT</name>
<reference evidence="4 5" key="2">
    <citation type="journal article" date="2014" name="FEMS Microbiol. Lett.">
        <title>Draft genomic DNA sequence of the facultatively methylotrophic bacterium Acidomonas methanolica type strain MB58.</title>
        <authorList>
            <person name="Higashiura N."/>
            <person name="Hadano H."/>
            <person name="Hirakawa H."/>
            <person name="Matsutani M."/>
            <person name="Takabe S."/>
            <person name="Matsushita K."/>
            <person name="Azuma Y."/>
        </authorList>
    </citation>
    <scope>NUCLEOTIDE SEQUENCE [LARGE SCALE GENOMIC DNA]</scope>
    <source>
        <strain evidence="4 5">MB58</strain>
    </source>
</reference>
<dbReference type="GO" id="GO:0008236">
    <property type="term" value="F:serine-type peptidase activity"/>
    <property type="evidence" value="ECO:0007669"/>
    <property type="project" value="InterPro"/>
</dbReference>
<feature type="domain" description="Peptidase S9 prolyl oligopeptidase catalytic" evidence="2">
    <location>
        <begin position="537"/>
        <end position="731"/>
    </location>
</feature>
<proteinExistence type="predicted"/>
<evidence type="ECO:0000256" key="1">
    <source>
        <dbReference type="SAM" id="SignalP"/>
    </source>
</evidence>